<evidence type="ECO:0000259" key="11">
    <source>
        <dbReference type="Pfam" id="PF01529"/>
    </source>
</evidence>
<evidence type="ECO:0000256" key="8">
    <source>
        <dbReference type="ARBA" id="ARBA00023315"/>
    </source>
</evidence>
<reference evidence="13" key="1">
    <citation type="submission" date="2016-05" db="EMBL/GenBank/DDBJ databases">
        <title>Comparative genomics of biotechnologically important yeasts.</title>
        <authorList>
            <consortium name="DOE Joint Genome Institute"/>
            <person name="Riley R."/>
            <person name="Haridas S."/>
            <person name="Wolfe K.H."/>
            <person name="Lopes M.R."/>
            <person name="Hittinger C.T."/>
            <person name="Goker M."/>
            <person name="Salamov A."/>
            <person name="Wisecaver J."/>
            <person name="Long T.M."/>
            <person name="Aerts A.L."/>
            <person name="Barry K."/>
            <person name="Choi C."/>
            <person name="Clum A."/>
            <person name="Coughlan A.Y."/>
            <person name="Deshpande S."/>
            <person name="Douglass A.P."/>
            <person name="Hanson S.J."/>
            <person name="Klenk H.-P."/>
            <person name="Labutti K."/>
            <person name="Lapidus A."/>
            <person name="Lindquist E."/>
            <person name="Lipzen A."/>
            <person name="Meier-Kolthoff J.P."/>
            <person name="Ohm R.A."/>
            <person name="Otillar R.P."/>
            <person name="Pangilinan J."/>
            <person name="Peng Y."/>
            <person name="Rokas A."/>
            <person name="Rosa C.A."/>
            <person name="Scheuner C."/>
            <person name="Sibirny A.A."/>
            <person name="Slot J.C."/>
            <person name="Stielow J.B."/>
            <person name="Sun H."/>
            <person name="Kurtzman C.P."/>
            <person name="Blackwell M."/>
            <person name="Grigoriev I.V."/>
            <person name="Jeffries T.W."/>
        </authorList>
    </citation>
    <scope>NUCLEOTIDE SEQUENCE [LARGE SCALE GENOMIC DNA]</scope>
    <source>
        <strain evidence="13">DSM 1968</strain>
    </source>
</reference>
<evidence type="ECO:0000256" key="9">
    <source>
        <dbReference type="ARBA" id="ARBA00048048"/>
    </source>
</evidence>
<sequence length="316" mass="36052">MASCVLHVLPACFVGLFSGCCAMFFGGVYPSLGCSHSVVLNAVLSVVLTNNCLLFLVLCAKSPSCPLHQQRHHRAYQALFPPNELIYFRQHYHDPTLALCSKCLLPTLPRMLHCKHCDRCVLDFDHHCYWINNCVGYYNYKYFLVFILNLAAILCLSVYFNFLFLRQAYSANSAAYAHVAHSPLNYKLLVFLVVSNKQNEVAGILLIVCFFLAWFLFIFLYQMLNNIYLGINASEYKKWANVQSLVQAHLLYYNSENNTYYQRSASTLRPLNKLDHHSIPISSRTRPVTSIDNIDNIYDSGFAQNLLLKLASPFPS</sequence>
<evidence type="ECO:0000256" key="4">
    <source>
        <dbReference type="ARBA" id="ARBA00022989"/>
    </source>
</evidence>
<dbReference type="AlphaFoldDB" id="A0A1D2VLB1"/>
<feature type="domain" description="Palmitoyltransferase DHHC" evidence="11">
    <location>
        <begin position="98"/>
        <end position="239"/>
    </location>
</feature>
<keyword evidence="3 10" id="KW-0812">Transmembrane</keyword>
<evidence type="ECO:0000313" key="12">
    <source>
        <dbReference type="EMBL" id="ODV62420.1"/>
    </source>
</evidence>
<dbReference type="InterPro" id="IPR039859">
    <property type="entry name" value="PFA4/ZDH16/20/ERF2-like"/>
</dbReference>
<evidence type="ECO:0000256" key="7">
    <source>
        <dbReference type="ARBA" id="ARBA00023288"/>
    </source>
</evidence>
<evidence type="ECO:0000256" key="3">
    <source>
        <dbReference type="ARBA" id="ARBA00022692"/>
    </source>
</evidence>
<evidence type="ECO:0000256" key="6">
    <source>
        <dbReference type="ARBA" id="ARBA00023139"/>
    </source>
</evidence>
<name>A0A1D2VLB1_9ASCO</name>
<feature type="transmembrane region" description="Helical" evidence="10">
    <location>
        <begin position="142"/>
        <end position="164"/>
    </location>
</feature>
<dbReference type="InterPro" id="IPR001594">
    <property type="entry name" value="Palmitoyltrfase_DHHC"/>
</dbReference>
<comment type="similarity">
    <text evidence="10">Belongs to the DHHC palmitoyltransferase family.</text>
</comment>
<dbReference type="OrthoDB" id="9909019at2759"/>
<comment type="catalytic activity">
    <reaction evidence="9 10">
        <text>L-cysteinyl-[protein] + hexadecanoyl-CoA = S-hexadecanoyl-L-cysteinyl-[protein] + CoA</text>
        <dbReference type="Rhea" id="RHEA:36683"/>
        <dbReference type="Rhea" id="RHEA-COMP:10131"/>
        <dbReference type="Rhea" id="RHEA-COMP:11032"/>
        <dbReference type="ChEBI" id="CHEBI:29950"/>
        <dbReference type="ChEBI" id="CHEBI:57287"/>
        <dbReference type="ChEBI" id="CHEBI:57379"/>
        <dbReference type="ChEBI" id="CHEBI:74151"/>
        <dbReference type="EC" id="2.3.1.225"/>
    </reaction>
</comment>
<feature type="transmembrane region" description="Helical" evidence="10">
    <location>
        <begin position="38"/>
        <end position="60"/>
    </location>
</feature>
<evidence type="ECO:0000256" key="10">
    <source>
        <dbReference type="RuleBase" id="RU079119"/>
    </source>
</evidence>
<dbReference type="Pfam" id="PF01529">
    <property type="entry name" value="DHHC"/>
    <property type="match status" value="1"/>
</dbReference>
<dbReference type="GO" id="GO:0005794">
    <property type="term" value="C:Golgi apparatus"/>
    <property type="evidence" value="ECO:0007669"/>
    <property type="project" value="TreeGrafter"/>
</dbReference>
<comment type="subcellular location">
    <subcellularLocation>
        <location evidence="1">Membrane</location>
        <topology evidence="1">Multi-pass membrane protein</topology>
    </subcellularLocation>
</comment>
<keyword evidence="8 10" id="KW-0012">Acyltransferase</keyword>
<keyword evidence="7" id="KW-0449">Lipoprotein</keyword>
<evidence type="ECO:0000256" key="2">
    <source>
        <dbReference type="ARBA" id="ARBA00022679"/>
    </source>
</evidence>
<comment type="domain">
    <text evidence="10">The DHHC domain is required for palmitoyltransferase activity.</text>
</comment>
<accession>A0A1D2VLB1</accession>
<dbReference type="GO" id="GO:0005783">
    <property type="term" value="C:endoplasmic reticulum"/>
    <property type="evidence" value="ECO:0007669"/>
    <property type="project" value="TreeGrafter"/>
</dbReference>
<dbReference type="EMBL" id="KV454477">
    <property type="protein sequence ID" value="ODV62420.1"/>
    <property type="molecule type" value="Genomic_DNA"/>
</dbReference>
<keyword evidence="13" id="KW-1185">Reference proteome</keyword>
<dbReference type="GO" id="GO:0016020">
    <property type="term" value="C:membrane"/>
    <property type="evidence" value="ECO:0007669"/>
    <property type="project" value="UniProtKB-SubCell"/>
</dbReference>
<dbReference type="RefSeq" id="XP_020048727.1">
    <property type="nucleotide sequence ID" value="XM_020191646.1"/>
</dbReference>
<feature type="transmembrane region" description="Helical" evidence="10">
    <location>
        <begin position="201"/>
        <end position="221"/>
    </location>
</feature>
<evidence type="ECO:0000256" key="1">
    <source>
        <dbReference type="ARBA" id="ARBA00004141"/>
    </source>
</evidence>
<dbReference type="PROSITE" id="PS50216">
    <property type="entry name" value="DHHC"/>
    <property type="match status" value="1"/>
</dbReference>
<dbReference type="GO" id="GO:0019706">
    <property type="term" value="F:protein-cysteine S-palmitoyltransferase activity"/>
    <property type="evidence" value="ECO:0007669"/>
    <property type="project" value="UniProtKB-EC"/>
</dbReference>
<dbReference type="GeneID" id="30965282"/>
<keyword evidence="6" id="KW-0564">Palmitate</keyword>
<evidence type="ECO:0000256" key="5">
    <source>
        <dbReference type="ARBA" id="ARBA00023136"/>
    </source>
</evidence>
<dbReference type="PANTHER" id="PTHR22883">
    <property type="entry name" value="ZINC FINGER DHHC DOMAIN CONTAINING PROTEIN"/>
    <property type="match status" value="1"/>
</dbReference>
<dbReference type="GO" id="GO:0006612">
    <property type="term" value="P:protein targeting to membrane"/>
    <property type="evidence" value="ECO:0007669"/>
    <property type="project" value="TreeGrafter"/>
</dbReference>
<dbReference type="Proteomes" id="UP000095038">
    <property type="component" value="Unassembled WGS sequence"/>
</dbReference>
<keyword evidence="4 10" id="KW-1133">Transmembrane helix</keyword>
<organism evidence="12 13">
    <name type="scientific">Ascoidea rubescens DSM 1968</name>
    <dbReference type="NCBI Taxonomy" id="1344418"/>
    <lineage>
        <taxon>Eukaryota</taxon>
        <taxon>Fungi</taxon>
        <taxon>Dikarya</taxon>
        <taxon>Ascomycota</taxon>
        <taxon>Saccharomycotina</taxon>
        <taxon>Saccharomycetes</taxon>
        <taxon>Ascoideaceae</taxon>
        <taxon>Ascoidea</taxon>
    </lineage>
</organism>
<dbReference type="InParanoid" id="A0A1D2VLB1"/>
<evidence type="ECO:0000313" key="13">
    <source>
        <dbReference type="Proteomes" id="UP000095038"/>
    </source>
</evidence>
<keyword evidence="5 10" id="KW-0472">Membrane</keyword>
<gene>
    <name evidence="12" type="ORF">ASCRUDRAFT_69226</name>
</gene>
<keyword evidence="2 10" id="KW-0808">Transferase</keyword>
<dbReference type="EC" id="2.3.1.225" evidence="10"/>
<proteinExistence type="inferred from homology"/>
<protein>
    <recommendedName>
        <fullName evidence="10">Palmitoyltransferase</fullName>
        <ecNumber evidence="10">2.3.1.225</ecNumber>
    </recommendedName>
</protein>